<protein>
    <submittedName>
        <fullName evidence="2">Uncharacterized protein</fullName>
    </submittedName>
</protein>
<proteinExistence type="predicted"/>
<dbReference type="EMBL" id="CM029040">
    <property type="protein sequence ID" value="KAG2636044.1"/>
    <property type="molecule type" value="Genomic_DNA"/>
</dbReference>
<sequence length="229" mass="24467">LIDRPLIARQQNQGKSVERDTHASASAPPRPASRLVRPHRPLGSWRPGPGGLALPSPVCPQLQAWGTKEQAASRTQPPAPLPAAARRPIGIVPARRSTRGADGGRARLGPVTFSPLVHHGTAHHRPAPVSAKYPSDDRIGRRDGPRVGRQQQPAGSAPRAGWVSPGPCRGPLVSDGGRRVSVRRPSACAPCRPQLQEFSSRRYGLIMSLGRGEEMVVCRLAPLGMPVLH</sequence>
<dbReference type="AlphaFoldDB" id="A0A8T0VS40"/>
<gene>
    <name evidence="2" type="ORF">PVAP13_2NG419303</name>
</gene>
<feature type="region of interest" description="Disordered" evidence="1">
    <location>
        <begin position="1"/>
        <end position="87"/>
    </location>
</feature>
<feature type="non-terminal residue" evidence="2">
    <location>
        <position position="229"/>
    </location>
</feature>
<evidence type="ECO:0000313" key="3">
    <source>
        <dbReference type="Proteomes" id="UP000823388"/>
    </source>
</evidence>
<feature type="compositionally biased region" description="Basic and acidic residues" evidence="1">
    <location>
        <begin position="134"/>
        <end position="146"/>
    </location>
</feature>
<comment type="caution">
    <text evidence="2">The sequence shown here is derived from an EMBL/GenBank/DDBJ whole genome shotgun (WGS) entry which is preliminary data.</text>
</comment>
<dbReference type="Proteomes" id="UP000823388">
    <property type="component" value="Chromosome 2N"/>
</dbReference>
<feature type="non-terminal residue" evidence="2">
    <location>
        <position position="1"/>
    </location>
</feature>
<keyword evidence="3" id="KW-1185">Reference proteome</keyword>
<evidence type="ECO:0000256" key="1">
    <source>
        <dbReference type="SAM" id="MobiDB-lite"/>
    </source>
</evidence>
<evidence type="ECO:0000313" key="2">
    <source>
        <dbReference type="EMBL" id="KAG2636044.1"/>
    </source>
</evidence>
<reference evidence="2" key="1">
    <citation type="submission" date="2020-05" db="EMBL/GenBank/DDBJ databases">
        <title>WGS assembly of Panicum virgatum.</title>
        <authorList>
            <person name="Lovell J.T."/>
            <person name="Jenkins J."/>
            <person name="Shu S."/>
            <person name="Juenger T.E."/>
            <person name="Schmutz J."/>
        </authorList>
    </citation>
    <scope>NUCLEOTIDE SEQUENCE</scope>
    <source>
        <strain evidence="2">AP13</strain>
    </source>
</reference>
<accession>A0A8T0VS40</accession>
<organism evidence="2 3">
    <name type="scientific">Panicum virgatum</name>
    <name type="common">Blackwell switchgrass</name>
    <dbReference type="NCBI Taxonomy" id="38727"/>
    <lineage>
        <taxon>Eukaryota</taxon>
        <taxon>Viridiplantae</taxon>
        <taxon>Streptophyta</taxon>
        <taxon>Embryophyta</taxon>
        <taxon>Tracheophyta</taxon>
        <taxon>Spermatophyta</taxon>
        <taxon>Magnoliopsida</taxon>
        <taxon>Liliopsida</taxon>
        <taxon>Poales</taxon>
        <taxon>Poaceae</taxon>
        <taxon>PACMAD clade</taxon>
        <taxon>Panicoideae</taxon>
        <taxon>Panicodae</taxon>
        <taxon>Paniceae</taxon>
        <taxon>Panicinae</taxon>
        <taxon>Panicum</taxon>
        <taxon>Panicum sect. Hiantes</taxon>
    </lineage>
</organism>
<name>A0A8T0VS40_PANVG</name>
<feature type="region of interest" description="Disordered" evidence="1">
    <location>
        <begin position="118"/>
        <end position="178"/>
    </location>
</feature>